<evidence type="ECO:0000256" key="1">
    <source>
        <dbReference type="ARBA" id="ARBA00022450"/>
    </source>
</evidence>
<dbReference type="PANTHER" id="PTHR44845">
    <property type="entry name" value="CARRIER DOMAIN-CONTAINING PROTEIN"/>
    <property type="match status" value="1"/>
</dbReference>
<evidence type="ECO:0000313" key="6">
    <source>
        <dbReference type="Proteomes" id="UP001589568"/>
    </source>
</evidence>
<evidence type="ECO:0000256" key="3">
    <source>
        <dbReference type="SAM" id="MobiDB-lite"/>
    </source>
</evidence>
<keyword evidence="6" id="KW-1185">Reference proteome</keyword>
<dbReference type="Gene3D" id="3.40.50.980">
    <property type="match status" value="2"/>
</dbReference>
<keyword evidence="1" id="KW-0596">Phosphopantetheine</keyword>
<feature type="domain" description="AMP-dependent synthetase/ligase" evidence="4">
    <location>
        <begin position="141"/>
        <end position="202"/>
    </location>
</feature>
<dbReference type="Pfam" id="PF00501">
    <property type="entry name" value="AMP-binding"/>
    <property type="match status" value="1"/>
</dbReference>
<evidence type="ECO:0000259" key="4">
    <source>
        <dbReference type="Pfam" id="PF00501"/>
    </source>
</evidence>
<dbReference type="Proteomes" id="UP001589568">
    <property type="component" value="Unassembled WGS sequence"/>
</dbReference>
<proteinExistence type="predicted"/>
<keyword evidence="2" id="KW-0597">Phosphoprotein</keyword>
<gene>
    <name evidence="5" type="ORF">ACFFR3_30750</name>
</gene>
<dbReference type="RefSeq" id="WP_345385977.1">
    <property type="nucleotide sequence ID" value="NZ_BAAAXS010000001.1"/>
</dbReference>
<protein>
    <submittedName>
        <fullName evidence="5">AMP-binding protein</fullName>
    </submittedName>
</protein>
<name>A0ABV5NU83_9ACTN</name>
<reference evidence="5 6" key="1">
    <citation type="submission" date="2024-09" db="EMBL/GenBank/DDBJ databases">
        <authorList>
            <person name="Sun Q."/>
            <person name="Mori K."/>
        </authorList>
    </citation>
    <scope>NUCLEOTIDE SEQUENCE [LARGE SCALE GENOMIC DNA]</scope>
    <source>
        <strain evidence="5 6">JCM 3324</strain>
    </source>
</reference>
<feature type="region of interest" description="Disordered" evidence="3">
    <location>
        <begin position="1"/>
        <end position="29"/>
    </location>
</feature>
<feature type="region of interest" description="Disordered" evidence="3">
    <location>
        <begin position="79"/>
        <end position="118"/>
    </location>
</feature>
<sequence length="261" mass="24818">MREMPQGETPIRHRNDGGANGAASPLSERPGRAGMVVLFEEWAAKAPERAAVVDGEGTVSYGELNAAADRLARLIEAGPGNAAGPGSDTGQSGAAGSGGAGSGGAGSGGAGSGGAGGTAAGGTGGVPGGATGGAAGGVAGGVKDGEVVAIVAGRTAGTMAGMLAAMKTGAAYLPLDPDYPAARIEVVLRDSGARTILVPGGLRERLPAFDGTVLELPAFGEGAAADGSPINGPMNDSANGPVNGPVNGPLNGPSTTLRMLL</sequence>
<comment type="caution">
    <text evidence="5">The sequence shown here is derived from an EMBL/GenBank/DDBJ whole genome shotgun (WGS) entry which is preliminary data.</text>
</comment>
<dbReference type="PANTHER" id="PTHR44845:SF6">
    <property type="entry name" value="BETA-ALANINE-ACTIVATING ENZYME"/>
    <property type="match status" value="1"/>
</dbReference>
<feature type="compositionally biased region" description="Basic and acidic residues" evidence="3">
    <location>
        <begin position="1"/>
        <end position="16"/>
    </location>
</feature>
<dbReference type="EMBL" id="JBHMCF010000036">
    <property type="protein sequence ID" value="MFB9473898.1"/>
    <property type="molecule type" value="Genomic_DNA"/>
</dbReference>
<dbReference type="InterPro" id="IPR000873">
    <property type="entry name" value="AMP-dep_synth/lig_dom"/>
</dbReference>
<evidence type="ECO:0000256" key="2">
    <source>
        <dbReference type="ARBA" id="ARBA00022553"/>
    </source>
</evidence>
<evidence type="ECO:0000313" key="5">
    <source>
        <dbReference type="EMBL" id="MFB9473898.1"/>
    </source>
</evidence>
<feature type="compositionally biased region" description="Gly residues" evidence="3">
    <location>
        <begin position="93"/>
        <end position="118"/>
    </location>
</feature>
<dbReference type="SUPFAM" id="SSF56801">
    <property type="entry name" value="Acetyl-CoA synthetase-like"/>
    <property type="match status" value="1"/>
</dbReference>
<accession>A0ABV5NU83</accession>
<organism evidence="5 6">
    <name type="scientific">Nonomuraea salmonea</name>
    <dbReference type="NCBI Taxonomy" id="46181"/>
    <lineage>
        <taxon>Bacteria</taxon>
        <taxon>Bacillati</taxon>
        <taxon>Actinomycetota</taxon>
        <taxon>Actinomycetes</taxon>
        <taxon>Streptosporangiales</taxon>
        <taxon>Streptosporangiaceae</taxon>
        <taxon>Nonomuraea</taxon>
    </lineage>
</organism>